<gene>
    <name evidence="1" type="ORF">MetMK1DRAFT_00014580</name>
</gene>
<dbReference type="eggNOG" id="arCOG06017">
    <property type="taxonomic scope" value="Archaea"/>
</dbReference>
<proteinExistence type="predicted"/>
<protein>
    <submittedName>
        <fullName evidence="1">Uncharacterized protein</fullName>
    </submittedName>
</protein>
<name>H2C459_9CREN</name>
<dbReference type="EMBL" id="JH597761">
    <property type="protein sequence ID" value="EHP70954.1"/>
    <property type="molecule type" value="Genomic_DNA"/>
</dbReference>
<accession>H2C459</accession>
<evidence type="ECO:0000313" key="1">
    <source>
        <dbReference type="EMBL" id="EHP70954.1"/>
    </source>
</evidence>
<dbReference type="HOGENOM" id="CLU_121284_0_0_2"/>
<dbReference type="STRING" id="671065.MetMK1DRAFT_00014580"/>
<reference evidence="1 2" key="1">
    <citation type="submission" date="2012-01" db="EMBL/GenBank/DDBJ databases">
        <title>Improved High-Quality Draft sequence of Metallosphaera yellowstonensis MK1.</title>
        <authorList>
            <consortium name="US DOE Joint Genome Institute"/>
            <person name="Lucas S."/>
            <person name="Han J."/>
            <person name="Cheng J.-F."/>
            <person name="Goodwin L."/>
            <person name="Pitluck S."/>
            <person name="Peters L."/>
            <person name="Teshima H."/>
            <person name="Detter J.C."/>
            <person name="Han C."/>
            <person name="Tapia R."/>
            <person name="Land M."/>
            <person name="Hauser L."/>
            <person name="Kyrpides N."/>
            <person name="Kozubal M."/>
            <person name="Macur R.E."/>
            <person name="Jay Z."/>
            <person name="Inskeep W."/>
            <person name="Woyke T."/>
        </authorList>
    </citation>
    <scope>NUCLEOTIDE SEQUENCE [LARGE SCALE GENOMIC DNA]</scope>
    <source>
        <strain evidence="1 2">MK1</strain>
    </source>
</reference>
<evidence type="ECO:0000313" key="2">
    <source>
        <dbReference type="Proteomes" id="UP000003980"/>
    </source>
</evidence>
<sequence length="185" mass="21600">MCYFNISKVDRPIIEKNVVLLHNENFEKLTNKKYISVLSTHEREDMSKSYFYLVLERFREMGLIKDNALAFKVALPFQVRGDRIEIGDGIMYVTENREVLLMDLKRDDLACGNCTVKSYCVQSLKTLAREVKVPLSKANPREAWKELIKRIKENLVENVRTMRISNFDLPKEESLNRTTVTQTCT</sequence>
<dbReference type="AlphaFoldDB" id="H2C459"/>
<dbReference type="Proteomes" id="UP000003980">
    <property type="component" value="Unassembled WGS sequence"/>
</dbReference>
<keyword evidence="2" id="KW-1185">Reference proteome</keyword>
<organism evidence="1 2">
    <name type="scientific">Metallosphaera yellowstonensis MK1</name>
    <dbReference type="NCBI Taxonomy" id="671065"/>
    <lineage>
        <taxon>Archaea</taxon>
        <taxon>Thermoproteota</taxon>
        <taxon>Thermoprotei</taxon>
        <taxon>Sulfolobales</taxon>
        <taxon>Sulfolobaceae</taxon>
        <taxon>Metallosphaera</taxon>
    </lineage>
</organism>